<sequence>MKPKFSTLIVLLLITAAVLLPFAFSPLYIPLMREHSFDLLEALQGDLYKMITGFTALAFVILEMLLTVRKRGRRWKISIPGSMVLWRSLHIFLGVGLIAMILVHTGGQVGDNFNMIFLWIFWGTSLSALMGVVAETGVLESPRKYFGLVPLQLGAVAKVFPTTTKGPLIRGLRLIWLSSHIIFVSLFMVMLAFHIFLAFYFQ</sequence>
<protein>
    <submittedName>
        <fullName evidence="2">Uncharacterized protein</fullName>
    </submittedName>
</protein>
<reference evidence="2 3" key="1">
    <citation type="journal article" date="2018" name="Sci. Rep.">
        <title>A novel species of the marine cyanobacterium Acaryochloris with a unique pigment content and lifestyle.</title>
        <authorList>
            <person name="Partensky F."/>
            <person name="Six C."/>
            <person name="Ratin M."/>
            <person name="Garczarek L."/>
            <person name="Vaulot D."/>
            <person name="Probert I."/>
            <person name="Calteau A."/>
            <person name="Gourvil P."/>
            <person name="Marie D."/>
            <person name="Grebert T."/>
            <person name="Bouchier C."/>
            <person name="Le Panse S."/>
            <person name="Gachenot M."/>
            <person name="Rodriguez F."/>
            <person name="Garrido J.L."/>
        </authorList>
    </citation>
    <scope>NUCLEOTIDE SEQUENCE [LARGE SCALE GENOMIC DNA]</scope>
    <source>
        <strain evidence="2 3">RCC1774</strain>
    </source>
</reference>
<gene>
    <name evidence="2" type="ORF">C1752_00239</name>
</gene>
<evidence type="ECO:0000313" key="3">
    <source>
        <dbReference type="Proteomes" id="UP000248857"/>
    </source>
</evidence>
<keyword evidence="1" id="KW-0812">Transmembrane</keyword>
<feature type="transmembrane region" description="Helical" evidence="1">
    <location>
        <begin position="181"/>
        <end position="201"/>
    </location>
</feature>
<keyword evidence="3" id="KW-1185">Reference proteome</keyword>
<dbReference type="Proteomes" id="UP000248857">
    <property type="component" value="Unassembled WGS sequence"/>
</dbReference>
<name>A0A2W1K1I9_9CYAN</name>
<dbReference type="EMBL" id="PQWO01000001">
    <property type="protein sequence ID" value="PZD75314.1"/>
    <property type="molecule type" value="Genomic_DNA"/>
</dbReference>
<dbReference type="AlphaFoldDB" id="A0A2W1K1I9"/>
<proteinExistence type="predicted"/>
<feature type="transmembrane region" description="Helical" evidence="1">
    <location>
        <begin position="113"/>
        <end position="133"/>
    </location>
</feature>
<feature type="transmembrane region" description="Helical" evidence="1">
    <location>
        <begin position="47"/>
        <end position="68"/>
    </location>
</feature>
<organism evidence="2 3">
    <name type="scientific">Acaryochloris thomasi RCC1774</name>
    <dbReference type="NCBI Taxonomy" id="1764569"/>
    <lineage>
        <taxon>Bacteria</taxon>
        <taxon>Bacillati</taxon>
        <taxon>Cyanobacteriota</taxon>
        <taxon>Cyanophyceae</taxon>
        <taxon>Acaryochloridales</taxon>
        <taxon>Acaryochloridaceae</taxon>
        <taxon>Acaryochloris</taxon>
        <taxon>Acaryochloris thomasi</taxon>
    </lineage>
</organism>
<feature type="transmembrane region" description="Helical" evidence="1">
    <location>
        <begin position="145"/>
        <end position="161"/>
    </location>
</feature>
<comment type="caution">
    <text evidence="2">The sequence shown here is derived from an EMBL/GenBank/DDBJ whole genome shotgun (WGS) entry which is preliminary data.</text>
</comment>
<feature type="transmembrane region" description="Helical" evidence="1">
    <location>
        <begin position="89"/>
        <end position="107"/>
    </location>
</feature>
<evidence type="ECO:0000256" key="1">
    <source>
        <dbReference type="SAM" id="Phobius"/>
    </source>
</evidence>
<dbReference type="RefSeq" id="WP_110984538.1">
    <property type="nucleotide sequence ID" value="NZ_CAWNWM010000001.1"/>
</dbReference>
<keyword evidence="1" id="KW-0472">Membrane</keyword>
<accession>A0A2W1K1I9</accession>
<dbReference type="OrthoDB" id="530051at2"/>
<keyword evidence="1" id="KW-1133">Transmembrane helix</keyword>
<evidence type="ECO:0000313" key="2">
    <source>
        <dbReference type="EMBL" id="PZD75314.1"/>
    </source>
</evidence>